<feature type="transmembrane region" description="Helical" evidence="7">
    <location>
        <begin position="148"/>
        <end position="169"/>
    </location>
</feature>
<feature type="transmembrane region" description="Helical" evidence="7">
    <location>
        <begin position="116"/>
        <end position="136"/>
    </location>
</feature>
<comment type="catalytic activity">
    <reaction evidence="7">
        <text>Na(+)(in) + 2 H(+)(out) = Na(+)(out) + 2 H(+)(in)</text>
        <dbReference type="Rhea" id="RHEA:29251"/>
        <dbReference type="ChEBI" id="CHEBI:15378"/>
        <dbReference type="ChEBI" id="CHEBI:29101"/>
    </reaction>
</comment>
<dbReference type="PATRIC" id="fig|449.7.peg.1690"/>
<feature type="transmembrane region" description="Helical" evidence="7">
    <location>
        <begin position="420"/>
        <end position="440"/>
    </location>
</feature>
<dbReference type="RefSeq" id="WP_231861940.1">
    <property type="nucleotide sequence ID" value="NZ_LN681225.1"/>
</dbReference>
<evidence type="ECO:0000256" key="2">
    <source>
        <dbReference type="ARBA" id="ARBA00022475"/>
    </source>
</evidence>
<keyword evidence="9" id="KW-1185">Reference proteome</keyword>
<sequence>MKNMPNENNEIKPLPPTQAMAEKAYGAMQRFVEIEAVSGFVLLLSTAIALIWANSQLAATYDRFWHTSLSFGIGKFTFSKSLHFWINDGLMTFFFLIVGMEIRREIHDGSLSNRKYALLPIIAAIGGVVVPAFIFFVFNQNSTAINGWAIPTATDIAFAVGVLALLGSAIPSSTRLFLLTLAIIDDILAVLIIAIFYSEGLNYLGFLISVCGVLFVWSLQKIGVGSAFGYLIPGGIIWIGMLVTGIHPTLTGIVLGLMTPVRGIRMRETPLSTIFYISNKLKEEDVSVKTQRKLRLAQRELIPPVIRVEKSLHPWVAFFIIPLFALANAGVAINYKSFIEPGSIWLITGISLGLIFGKPLGIVGFSWISLRFSWCEFPHNFTWKDIWLVGLLAGIGFTMSIFIAMLAFKEGIYLNSAKLGVLFGSLISAVFGLMWGKLYLRKLKKFYK</sequence>
<keyword evidence="2 7" id="KW-1003">Cell membrane</keyword>
<keyword evidence="7" id="KW-0050">Antiport</keyword>
<keyword evidence="3 7" id="KW-0812">Transmembrane</keyword>
<keyword evidence="7" id="KW-0915">Sodium</keyword>
<comment type="subcellular location">
    <subcellularLocation>
        <location evidence="1">Cell inner membrane</location>
        <topology evidence="1">Multi-pass membrane protein</topology>
    </subcellularLocation>
    <subcellularLocation>
        <location evidence="7">Cell membrane</location>
        <topology evidence="7">Multi-pass membrane protein</topology>
    </subcellularLocation>
</comment>
<dbReference type="EMBL" id="LN681225">
    <property type="protein sequence ID" value="CEK12146.1"/>
    <property type="molecule type" value="Genomic_DNA"/>
</dbReference>
<dbReference type="InterPro" id="IPR023171">
    <property type="entry name" value="Na/H_antiporter_dom_sf"/>
</dbReference>
<dbReference type="GO" id="GO:0005886">
    <property type="term" value="C:plasma membrane"/>
    <property type="evidence" value="ECO:0007669"/>
    <property type="project" value="UniProtKB-SubCell"/>
</dbReference>
<keyword evidence="6 7" id="KW-0739">Sodium transport</keyword>
<dbReference type="GO" id="GO:0006885">
    <property type="term" value="P:regulation of pH"/>
    <property type="evidence" value="ECO:0007669"/>
    <property type="project" value="UniProtKB-UniRule"/>
</dbReference>
<keyword evidence="7" id="KW-0406">Ion transport</keyword>
<evidence type="ECO:0000256" key="3">
    <source>
        <dbReference type="ARBA" id="ARBA00022692"/>
    </source>
</evidence>
<dbReference type="HOGENOM" id="CLU_015803_1_2_6"/>
<feature type="transmembrane region" description="Helical" evidence="7">
    <location>
        <begin position="387"/>
        <end position="408"/>
    </location>
</feature>
<dbReference type="HAMAP" id="MF_01844">
    <property type="entry name" value="NhaA"/>
    <property type="match status" value="1"/>
</dbReference>
<feature type="transmembrane region" description="Helical" evidence="7">
    <location>
        <begin position="84"/>
        <end position="104"/>
    </location>
</feature>
<dbReference type="Pfam" id="PF06965">
    <property type="entry name" value="Na_H_antiport_1"/>
    <property type="match status" value="1"/>
</dbReference>
<evidence type="ECO:0000313" key="9">
    <source>
        <dbReference type="Proteomes" id="UP000032803"/>
    </source>
</evidence>
<dbReference type="PANTHER" id="PTHR30341:SF0">
    <property type="entry name" value="NA(+)_H(+) ANTIPORTER NHAA"/>
    <property type="match status" value="1"/>
</dbReference>
<dbReference type="NCBIfam" id="TIGR00773">
    <property type="entry name" value="NhaA"/>
    <property type="match status" value="1"/>
</dbReference>
<evidence type="ECO:0000256" key="5">
    <source>
        <dbReference type="ARBA" id="ARBA00023136"/>
    </source>
</evidence>
<comment type="similarity">
    <text evidence="7">Belongs to the NhaA Na(+)/H(+) (TC 2.A.33) antiporter family.</text>
</comment>
<feature type="transmembrane region" description="Helical" evidence="7">
    <location>
        <begin position="345"/>
        <end position="367"/>
    </location>
</feature>
<dbReference type="STRING" id="449.LHA_3162"/>
<dbReference type="PANTHER" id="PTHR30341">
    <property type="entry name" value="SODIUM ION/PROTON ANTIPORTER NHAA-RELATED"/>
    <property type="match status" value="1"/>
</dbReference>
<dbReference type="Proteomes" id="UP000032803">
    <property type="component" value="Chromosome I"/>
</dbReference>
<evidence type="ECO:0000256" key="7">
    <source>
        <dbReference type="HAMAP-Rule" id="MF_01844"/>
    </source>
</evidence>
<dbReference type="KEGG" id="lha:LHA_3162"/>
<dbReference type="InterPro" id="IPR004670">
    <property type="entry name" value="NhaA"/>
</dbReference>
<dbReference type="Gene3D" id="1.20.1530.10">
    <property type="entry name" value="Na+/H+ antiporter like domain"/>
    <property type="match status" value="1"/>
</dbReference>
<evidence type="ECO:0000313" key="8">
    <source>
        <dbReference type="EMBL" id="CEK12146.1"/>
    </source>
</evidence>
<feature type="transmembrane region" description="Helical" evidence="7">
    <location>
        <begin position="231"/>
        <end position="258"/>
    </location>
</feature>
<dbReference type="AlphaFoldDB" id="A0A0A8UXC2"/>
<accession>A0A0A8UXC2</accession>
<evidence type="ECO:0000256" key="4">
    <source>
        <dbReference type="ARBA" id="ARBA00022989"/>
    </source>
</evidence>
<proteinExistence type="inferred from homology"/>
<evidence type="ECO:0000256" key="6">
    <source>
        <dbReference type="ARBA" id="ARBA00023201"/>
    </source>
</evidence>
<protein>
    <recommendedName>
        <fullName evidence="7">Na(+)/H(+) antiporter NhaA</fullName>
    </recommendedName>
    <alternativeName>
        <fullName evidence="7">Sodium/proton antiporter NhaA</fullName>
    </alternativeName>
</protein>
<keyword evidence="7" id="KW-0813">Transport</keyword>
<name>A0A0A8UXC2_LEGHA</name>
<keyword evidence="5 7" id="KW-0472">Membrane</keyword>
<organism evidence="8 9">
    <name type="scientific">Legionella hackeliae</name>
    <dbReference type="NCBI Taxonomy" id="449"/>
    <lineage>
        <taxon>Bacteria</taxon>
        <taxon>Pseudomonadati</taxon>
        <taxon>Pseudomonadota</taxon>
        <taxon>Gammaproteobacteria</taxon>
        <taxon>Legionellales</taxon>
        <taxon>Legionellaceae</taxon>
        <taxon>Legionella</taxon>
    </lineage>
</organism>
<gene>
    <name evidence="7 8" type="primary">nhaA</name>
    <name evidence="8" type="ORF">LHA_3162</name>
</gene>
<keyword evidence="4 7" id="KW-1133">Transmembrane helix</keyword>
<feature type="transmembrane region" description="Helical" evidence="7">
    <location>
        <begin position="176"/>
        <end position="197"/>
    </location>
</feature>
<evidence type="ECO:0000256" key="1">
    <source>
        <dbReference type="ARBA" id="ARBA00004429"/>
    </source>
</evidence>
<feature type="transmembrane region" description="Helical" evidence="7">
    <location>
        <begin position="31"/>
        <end position="53"/>
    </location>
</feature>
<feature type="transmembrane region" description="Helical" evidence="7">
    <location>
        <begin position="312"/>
        <end position="333"/>
    </location>
</feature>
<reference evidence="9" key="1">
    <citation type="submission" date="2014-09" db="EMBL/GenBank/DDBJ databases">
        <authorList>
            <person name="Gomez-Valero L."/>
        </authorList>
    </citation>
    <scope>NUCLEOTIDE SEQUENCE [LARGE SCALE GENOMIC DNA]</scope>
    <source>
        <strain evidence="9">ATCC35250</strain>
    </source>
</reference>
<dbReference type="GO" id="GO:0015385">
    <property type="term" value="F:sodium:proton antiporter activity"/>
    <property type="evidence" value="ECO:0007669"/>
    <property type="project" value="UniProtKB-UniRule"/>
</dbReference>
<feature type="transmembrane region" description="Helical" evidence="7">
    <location>
        <begin position="203"/>
        <end position="219"/>
    </location>
</feature>
<comment type="function">
    <text evidence="7">Na(+)/H(+) antiporter that extrudes sodium in exchange for external protons.</text>
</comment>